<dbReference type="STRING" id="1348853.LK12_06530"/>
<dbReference type="InterPro" id="IPR018721">
    <property type="entry name" value="DUF2252"/>
</dbReference>
<proteinExistence type="predicted"/>
<comment type="caution">
    <text evidence="2">The sequence shown here is derived from an EMBL/GenBank/DDBJ whole genome shotgun (WGS) entry which is preliminary data.</text>
</comment>
<protein>
    <recommendedName>
        <fullName evidence="4">DUF2252 domain-containing protein</fullName>
    </recommendedName>
</protein>
<dbReference type="InterPro" id="IPR011009">
    <property type="entry name" value="Kinase-like_dom_sf"/>
</dbReference>
<accession>A0A0B1ZMT4</accession>
<evidence type="ECO:0000313" key="2">
    <source>
        <dbReference type="EMBL" id="KHK92455.1"/>
    </source>
</evidence>
<dbReference type="Pfam" id="PF10009">
    <property type="entry name" value="DUF2252"/>
    <property type="match status" value="1"/>
</dbReference>
<dbReference type="OrthoDB" id="1491115at2"/>
<name>A0A0B1ZMT4_9SPHN</name>
<gene>
    <name evidence="2" type="ORF">LK12_06530</name>
</gene>
<feature type="compositionally biased region" description="Gly residues" evidence="1">
    <location>
        <begin position="16"/>
        <end position="27"/>
    </location>
</feature>
<reference evidence="2 3" key="1">
    <citation type="submission" date="2014-10" db="EMBL/GenBank/DDBJ databases">
        <title>Genome sequence of Novosphingobium malaysiense MUSC 273(T).</title>
        <authorList>
            <person name="Lee L.-H."/>
        </authorList>
    </citation>
    <scope>NUCLEOTIDE SEQUENCE [LARGE SCALE GENOMIC DNA]</scope>
    <source>
        <strain evidence="2 3">MUSC 273</strain>
    </source>
</reference>
<dbReference type="Proteomes" id="UP000031057">
    <property type="component" value="Unassembled WGS sequence"/>
</dbReference>
<dbReference type="PANTHER" id="PTHR39441:SF1">
    <property type="entry name" value="DUF2252 DOMAIN-CONTAINING PROTEIN"/>
    <property type="match status" value="1"/>
</dbReference>
<sequence>MAQDTTNARAKKPSGKGAGRKGNGGKKSGPRKAESASDRQQVHTKRRGEKRAQAYRRLAQRYAEEAAVTLPTVLTGQARREHVRATILEDHAERLEAHAQGTDLKFKELAKDLYKYFRGTALVFYRDIAGTDAALPKVLLLGDVHPGNFGVMPNRDNVPIFSVNDFDEVTYGPFTWDLKRGATGFVLGAKCEGGLKKKKRRKVAACFLQGYIRGLRHFAEHETETHEVIRMDNAPPIIARLFEEAASSRDAWLREKHHDEQRKGFRASDEIEPVSSRRDEFQQHVERLAETNAICKGGRCGDLKVKDVAVRHGAGTASLGLARFYVMLEGPNGDGCDDIIVEFKRARSSALDGIVPTGDLDPGKLADRIAKGQRVHLPNGDAFYGAIEIEGKSFLTRERAPYREDMDLDDLDYDAWREYADACGFSLALAHARSDDAGAIDHDVEPAILKAMEPHDLFVDDVVCFAEEAARRIKKDWKAYKRDWKLGGLSRKALEL</sequence>
<evidence type="ECO:0000313" key="3">
    <source>
        <dbReference type="Proteomes" id="UP000031057"/>
    </source>
</evidence>
<evidence type="ECO:0008006" key="4">
    <source>
        <dbReference type="Google" id="ProtNLM"/>
    </source>
</evidence>
<dbReference type="AlphaFoldDB" id="A0A0B1ZMT4"/>
<keyword evidence="3" id="KW-1185">Reference proteome</keyword>
<dbReference type="PANTHER" id="PTHR39441">
    <property type="entry name" value="DUF2252 DOMAIN-CONTAINING PROTEIN"/>
    <property type="match status" value="1"/>
</dbReference>
<organism evidence="2 3">
    <name type="scientific">Novosphingobium malaysiense</name>
    <dbReference type="NCBI Taxonomy" id="1348853"/>
    <lineage>
        <taxon>Bacteria</taxon>
        <taxon>Pseudomonadati</taxon>
        <taxon>Pseudomonadota</taxon>
        <taxon>Alphaproteobacteria</taxon>
        <taxon>Sphingomonadales</taxon>
        <taxon>Sphingomonadaceae</taxon>
        <taxon>Novosphingobium</taxon>
    </lineage>
</organism>
<dbReference type="SUPFAM" id="SSF56112">
    <property type="entry name" value="Protein kinase-like (PK-like)"/>
    <property type="match status" value="1"/>
</dbReference>
<dbReference type="RefSeq" id="WP_039280868.1">
    <property type="nucleotide sequence ID" value="NZ_JTDI01000002.1"/>
</dbReference>
<feature type="region of interest" description="Disordered" evidence="1">
    <location>
        <begin position="1"/>
        <end position="52"/>
    </location>
</feature>
<dbReference type="EMBL" id="JTDI01000002">
    <property type="protein sequence ID" value="KHK92455.1"/>
    <property type="molecule type" value="Genomic_DNA"/>
</dbReference>
<evidence type="ECO:0000256" key="1">
    <source>
        <dbReference type="SAM" id="MobiDB-lite"/>
    </source>
</evidence>
<feature type="compositionally biased region" description="Basic and acidic residues" evidence="1">
    <location>
        <begin position="31"/>
        <end position="41"/>
    </location>
</feature>